<dbReference type="GO" id="GO:0017116">
    <property type="term" value="F:single-stranded DNA helicase activity"/>
    <property type="evidence" value="ECO:0007669"/>
    <property type="project" value="TreeGrafter"/>
</dbReference>
<dbReference type="Gene3D" id="3.40.50.300">
    <property type="entry name" value="P-loop containing nucleotide triphosphate hydrolases"/>
    <property type="match status" value="1"/>
</dbReference>
<dbReference type="InterPro" id="IPR003593">
    <property type="entry name" value="AAA+_ATPase"/>
</dbReference>
<organism evidence="7 8">
    <name type="scientific">Campylobacter portucalensis</name>
    <dbReference type="NCBI Taxonomy" id="2608384"/>
    <lineage>
        <taxon>Bacteria</taxon>
        <taxon>Pseudomonadati</taxon>
        <taxon>Campylobacterota</taxon>
        <taxon>Epsilonproteobacteria</taxon>
        <taxon>Campylobacterales</taxon>
        <taxon>Campylobacteraceae</taxon>
        <taxon>Campylobacter</taxon>
    </lineage>
</organism>
<comment type="caution">
    <text evidence="7">The sequence shown here is derived from an EMBL/GenBank/DDBJ whole genome shotgun (WGS) entry which is preliminary data.</text>
</comment>
<dbReference type="SUPFAM" id="SSF48019">
    <property type="entry name" value="post-AAA+ oligomerization domain-like"/>
    <property type="match status" value="1"/>
</dbReference>
<dbReference type="Proteomes" id="UP000476338">
    <property type="component" value="Unassembled WGS sequence"/>
</dbReference>
<reference evidence="7 8" key="1">
    <citation type="submission" date="2019-09" db="EMBL/GenBank/DDBJ databases">
        <authorList>
            <person name="Silva M."/>
            <person name="Pereira G."/>
            <person name="Lopes-Da-Costa L."/>
            <person name="Silva E."/>
        </authorList>
    </citation>
    <scope>NUCLEOTIDE SEQUENCE [LARGE SCALE GENOMIC DNA]</scope>
    <source>
        <strain evidence="7 8">FMV-PI01</strain>
    </source>
</reference>
<evidence type="ECO:0000313" key="8">
    <source>
        <dbReference type="Proteomes" id="UP000476338"/>
    </source>
</evidence>
<dbReference type="EMBL" id="VWSJ01000001">
    <property type="protein sequence ID" value="MSN95756.1"/>
    <property type="molecule type" value="Genomic_DNA"/>
</dbReference>
<evidence type="ECO:0000256" key="3">
    <source>
        <dbReference type="ARBA" id="ARBA00020776"/>
    </source>
</evidence>
<protein>
    <recommendedName>
        <fullName evidence="3">Replication-associated recombination protein A</fullName>
    </recommendedName>
</protein>
<dbReference type="Pfam" id="PF12002">
    <property type="entry name" value="MgsA_C"/>
    <property type="match status" value="1"/>
</dbReference>
<dbReference type="PANTHER" id="PTHR13779:SF7">
    <property type="entry name" value="ATPASE WRNIP1"/>
    <property type="match status" value="1"/>
</dbReference>
<dbReference type="SUPFAM" id="SSF52540">
    <property type="entry name" value="P-loop containing nucleoside triphosphate hydrolases"/>
    <property type="match status" value="1"/>
</dbReference>
<dbReference type="PANTHER" id="PTHR13779">
    <property type="entry name" value="WERNER HELICASE-INTERACTING PROTEIN 1 FAMILY MEMBER"/>
    <property type="match status" value="1"/>
</dbReference>
<dbReference type="GO" id="GO:0000731">
    <property type="term" value="P:DNA synthesis involved in DNA repair"/>
    <property type="evidence" value="ECO:0007669"/>
    <property type="project" value="TreeGrafter"/>
</dbReference>
<dbReference type="Gene3D" id="1.10.8.60">
    <property type="match status" value="1"/>
</dbReference>
<dbReference type="CDD" id="cd18139">
    <property type="entry name" value="HLD_clamp_RarA"/>
    <property type="match status" value="1"/>
</dbReference>
<dbReference type="InterPro" id="IPR051314">
    <property type="entry name" value="AAA_ATPase_RarA/MGS1/WRNIP1"/>
</dbReference>
<keyword evidence="8" id="KW-1185">Reference proteome</keyword>
<keyword evidence="4" id="KW-0547">Nucleotide-binding</keyword>
<evidence type="ECO:0000256" key="4">
    <source>
        <dbReference type="ARBA" id="ARBA00022741"/>
    </source>
</evidence>
<evidence type="ECO:0000256" key="5">
    <source>
        <dbReference type="ARBA" id="ARBA00022840"/>
    </source>
</evidence>
<dbReference type="InterPro" id="IPR008921">
    <property type="entry name" value="DNA_pol3_clamp-load_cplx_C"/>
</dbReference>
<comment type="function">
    <text evidence="1">DNA-dependent ATPase that plays important roles in cellular responses to stalled DNA replication processes.</text>
</comment>
<dbReference type="Pfam" id="PF16193">
    <property type="entry name" value="AAA_assoc_2"/>
    <property type="match status" value="1"/>
</dbReference>
<gene>
    <name evidence="7" type="ORF">F1B92_00855</name>
</gene>
<dbReference type="FunFam" id="1.20.272.10:FF:000001">
    <property type="entry name" value="Putative AAA family ATPase"/>
    <property type="match status" value="1"/>
</dbReference>
<dbReference type="GO" id="GO:0008047">
    <property type="term" value="F:enzyme activator activity"/>
    <property type="evidence" value="ECO:0007669"/>
    <property type="project" value="TreeGrafter"/>
</dbReference>
<evidence type="ECO:0000256" key="2">
    <source>
        <dbReference type="ARBA" id="ARBA00008959"/>
    </source>
</evidence>
<dbReference type="RefSeq" id="WP_154570027.1">
    <property type="nucleotide sequence ID" value="NZ_VWSJ01000001.1"/>
</dbReference>
<dbReference type="Gene3D" id="1.10.3710.10">
    <property type="entry name" value="DNA polymerase III clamp loader subunits, C-terminal domain"/>
    <property type="match status" value="1"/>
</dbReference>
<keyword evidence="5" id="KW-0067">ATP-binding</keyword>
<dbReference type="Pfam" id="PF00004">
    <property type="entry name" value="AAA"/>
    <property type="match status" value="1"/>
</dbReference>
<comment type="similarity">
    <text evidence="2">Belongs to the AAA ATPase family. RarA/MGS1/WRNIP1 subfamily.</text>
</comment>
<proteinExistence type="inferred from homology"/>
<dbReference type="InterPro" id="IPR021886">
    <property type="entry name" value="MgsA_C"/>
</dbReference>
<dbReference type="InterPro" id="IPR003959">
    <property type="entry name" value="ATPase_AAA_core"/>
</dbReference>
<dbReference type="SMART" id="SM00382">
    <property type="entry name" value="AAA"/>
    <property type="match status" value="1"/>
</dbReference>
<dbReference type="GO" id="GO:0006261">
    <property type="term" value="P:DNA-templated DNA replication"/>
    <property type="evidence" value="ECO:0007669"/>
    <property type="project" value="TreeGrafter"/>
</dbReference>
<accession>A0A6L5WG74</accession>
<dbReference type="GO" id="GO:0003677">
    <property type="term" value="F:DNA binding"/>
    <property type="evidence" value="ECO:0007669"/>
    <property type="project" value="InterPro"/>
</dbReference>
<evidence type="ECO:0000259" key="6">
    <source>
        <dbReference type="SMART" id="SM00382"/>
    </source>
</evidence>
<dbReference type="GO" id="GO:0016887">
    <property type="term" value="F:ATP hydrolysis activity"/>
    <property type="evidence" value="ECO:0007669"/>
    <property type="project" value="InterPro"/>
</dbReference>
<feature type="domain" description="AAA+ ATPase" evidence="6">
    <location>
        <begin position="36"/>
        <end position="149"/>
    </location>
</feature>
<sequence>MSLALDFRPKILEEICGQKHIISPNSALFKLIKKGTIAHMIFFGPAGCGKTTIARVIANELNMNFYEFDGGNLKLDDIRKVIDKDRNSLFKPLIFIDEIHRLSKTQQESLLIPMENDFVKIIGASTENPYFSLTSAIRSRSMLFELKSLTNEDLKSLFVRIQNVLKFNIDIDALDYLISSSCGDARAMLNLLDFALKIGTNITLKTLRELRNLPLKDGVSSGDTHYNLASALIKSLRGSDIDASIYYLARLINEGESAEFIARRLSIFASEDIGNANPNALNLATNTMICVSKIGYPEARILLSQCVVYLASSPKSNSSYKAINKALKYVEQNPPLEIPTYLINTNLDKKNYLYPHDFGGWVEQKYLEKDIKFYQSFDIGFEKTLNLWHQKVVKKLND</sequence>
<evidence type="ECO:0000256" key="1">
    <source>
        <dbReference type="ARBA" id="ARBA00002393"/>
    </source>
</evidence>
<dbReference type="InterPro" id="IPR032423">
    <property type="entry name" value="AAA_assoc_2"/>
</dbReference>
<reference evidence="7 8" key="2">
    <citation type="submission" date="2020-03" db="EMBL/GenBank/DDBJ databases">
        <title>Campylobacter portucalensis sp. nov., a new species of Campylobacter isolated from the reproductive tract of bulls.</title>
        <authorList>
            <person name="Silva M.F."/>
            <person name="Pereira G."/>
            <person name="Carneiro C."/>
            <person name="Hemphill A."/>
            <person name="Mateus L."/>
            <person name="Lopes-Da-Costa L."/>
            <person name="Silva E."/>
        </authorList>
    </citation>
    <scope>NUCLEOTIDE SEQUENCE [LARGE SCALE GENOMIC DNA]</scope>
    <source>
        <strain evidence="7 8">FMV-PI01</strain>
    </source>
</reference>
<evidence type="ECO:0000313" key="7">
    <source>
        <dbReference type="EMBL" id="MSN95756.1"/>
    </source>
</evidence>
<name>A0A6L5WG74_9BACT</name>
<dbReference type="InterPro" id="IPR027417">
    <property type="entry name" value="P-loop_NTPase"/>
</dbReference>
<dbReference type="CDD" id="cd00009">
    <property type="entry name" value="AAA"/>
    <property type="match status" value="1"/>
</dbReference>
<dbReference type="Gene3D" id="1.20.272.10">
    <property type="match status" value="1"/>
</dbReference>
<dbReference type="AlphaFoldDB" id="A0A6L5WG74"/>
<dbReference type="GO" id="GO:0005524">
    <property type="term" value="F:ATP binding"/>
    <property type="evidence" value="ECO:0007669"/>
    <property type="project" value="UniProtKB-KW"/>
</dbReference>